<dbReference type="InterPro" id="IPR019056">
    <property type="entry name" value="Phage_TAC_6"/>
</dbReference>
<evidence type="ECO:0000313" key="1">
    <source>
        <dbReference type="EMBL" id="MBV7255203.1"/>
    </source>
</evidence>
<dbReference type="EMBL" id="JAGSPA010000001">
    <property type="protein sequence ID" value="MBV7255203.1"/>
    <property type="molecule type" value="Genomic_DNA"/>
</dbReference>
<evidence type="ECO:0000313" key="2">
    <source>
        <dbReference type="Proteomes" id="UP000722336"/>
    </source>
</evidence>
<protein>
    <submittedName>
        <fullName evidence="1">Phage tail assembly chaperone</fullName>
    </submittedName>
</protein>
<sequence>MTQFQKSARTACGLACGRLGWSPSAFWEATPTDLILALEGVLPREDERPVTMSEMRALMEAGNG</sequence>
<reference evidence="1 2" key="1">
    <citation type="submission" date="2021-04" db="EMBL/GenBank/DDBJ databases">
        <authorList>
            <person name="Pira H."/>
            <person name="Risdian C."/>
            <person name="Wink J."/>
        </authorList>
    </citation>
    <scope>NUCLEOTIDE SEQUENCE [LARGE SCALE GENOMIC DNA]</scope>
    <source>
        <strain evidence="1 2">WHA3</strain>
    </source>
</reference>
<proteinExistence type="predicted"/>
<comment type="caution">
    <text evidence="1">The sequence shown here is derived from an EMBL/GenBank/DDBJ whole genome shotgun (WGS) entry which is preliminary data.</text>
</comment>
<accession>A0ABS6SA11</accession>
<organism evidence="1 2">
    <name type="scientific">Pacificimonas pallii</name>
    <dbReference type="NCBI Taxonomy" id="2827236"/>
    <lineage>
        <taxon>Bacteria</taxon>
        <taxon>Pseudomonadati</taxon>
        <taxon>Pseudomonadota</taxon>
        <taxon>Alphaproteobacteria</taxon>
        <taxon>Sphingomonadales</taxon>
        <taxon>Sphingosinicellaceae</taxon>
        <taxon>Pacificimonas</taxon>
    </lineage>
</organism>
<name>A0ABS6SA11_9SPHN</name>
<dbReference type="Proteomes" id="UP000722336">
    <property type="component" value="Unassembled WGS sequence"/>
</dbReference>
<dbReference type="RefSeq" id="WP_218443473.1">
    <property type="nucleotide sequence ID" value="NZ_JAGSPA010000001.1"/>
</dbReference>
<dbReference type="Pfam" id="PF09550">
    <property type="entry name" value="Phage_TAC_6"/>
    <property type="match status" value="1"/>
</dbReference>
<keyword evidence="2" id="KW-1185">Reference proteome</keyword>
<gene>
    <name evidence="1" type="ORF">KCG44_00240</name>
</gene>